<feature type="signal peptide" evidence="1">
    <location>
        <begin position="1"/>
        <end position="26"/>
    </location>
</feature>
<feature type="chain" id="PRO_5037872072" description="Thioredoxin domain-containing protein" evidence="1">
    <location>
        <begin position="27"/>
        <end position="163"/>
    </location>
</feature>
<evidence type="ECO:0008006" key="4">
    <source>
        <dbReference type="Google" id="ProtNLM"/>
    </source>
</evidence>
<sequence length="163" mass="17770">MTLLLRCRTLLLLLCMSALLARSAAAAEAVHTFEADSMARIIASHAGKPFVVMVWSLDCEYCAASFATLAQLKRDKRLAVVTIATDRADDPDSVAAIRAKLAASSLSTETWAFGDAPPERLRHAIDARWRGEMPRSYWYGADGAMRSHSGVINGSVAERMMPQ</sequence>
<protein>
    <recommendedName>
        <fullName evidence="4">Thioredoxin domain-containing protein</fullName>
    </recommendedName>
</protein>
<dbReference type="InterPro" id="IPR036249">
    <property type="entry name" value="Thioredoxin-like_sf"/>
</dbReference>
<evidence type="ECO:0000313" key="3">
    <source>
        <dbReference type="Proteomes" id="UP000622890"/>
    </source>
</evidence>
<dbReference type="EMBL" id="JAEPBG010000005">
    <property type="protein sequence ID" value="MBK4735805.1"/>
    <property type="molecule type" value="Genomic_DNA"/>
</dbReference>
<keyword evidence="3" id="KW-1185">Reference proteome</keyword>
<dbReference type="SUPFAM" id="SSF52833">
    <property type="entry name" value="Thioredoxin-like"/>
    <property type="match status" value="1"/>
</dbReference>
<evidence type="ECO:0000313" key="2">
    <source>
        <dbReference type="EMBL" id="MBK4735805.1"/>
    </source>
</evidence>
<reference evidence="2" key="1">
    <citation type="submission" date="2021-01" db="EMBL/GenBank/DDBJ databases">
        <title>Genome sequence of strain Noviherbaspirillum sp. DKR-6.</title>
        <authorList>
            <person name="Chaudhary D.K."/>
        </authorList>
    </citation>
    <scope>NUCLEOTIDE SEQUENCE</scope>
    <source>
        <strain evidence="2">DKR-6</strain>
    </source>
</reference>
<name>A0A934W713_9BURK</name>
<dbReference type="RefSeq" id="WP_200592590.1">
    <property type="nucleotide sequence ID" value="NZ_JAEPBG010000005.1"/>
</dbReference>
<accession>A0A934W713</accession>
<keyword evidence="1" id="KW-0732">Signal</keyword>
<comment type="caution">
    <text evidence="2">The sequence shown here is derived from an EMBL/GenBank/DDBJ whole genome shotgun (WGS) entry which is preliminary data.</text>
</comment>
<dbReference type="Gene3D" id="3.40.30.10">
    <property type="entry name" value="Glutaredoxin"/>
    <property type="match status" value="1"/>
</dbReference>
<dbReference type="Proteomes" id="UP000622890">
    <property type="component" value="Unassembled WGS sequence"/>
</dbReference>
<gene>
    <name evidence="2" type="ORF">JJB74_14385</name>
</gene>
<proteinExistence type="predicted"/>
<organism evidence="2 3">
    <name type="scientific">Noviherbaspirillum pedocola</name>
    <dbReference type="NCBI Taxonomy" id="2801341"/>
    <lineage>
        <taxon>Bacteria</taxon>
        <taxon>Pseudomonadati</taxon>
        <taxon>Pseudomonadota</taxon>
        <taxon>Betaproteobacteria</taxon>
        <taxon>Burkholderiales</taxon>
        <taxon>Oxalobacteraceae</taxon>
        <taxon>Noviherbaspirillum</taxon>
    </lineage>
</organism>
<dbReference type="AlphaFoldDB" id="A0A934W713"/>
<evidence type="ECO:0000256" key="1">
    <source>
        <dbReference type="SAM" id="SignalP"/>
    </source>
</evidence>